<dbReference type="PANTHER" id="PTHR36839">
    <property type="entry name" value="METALLO-BETA-LACTAMASE FAMILY PROTEIN (AFU_ORTHOLOGUE AFUA_5G12770)"/>
    <property type="match status" value="1"/>
</dbReference>
<organism evidence="1">
    <name type="scientific">Fusarium oxysporum f. sp. melonis 26406</name>
    <dbReference type="NCBI Taxonomy" id="1089452"/>
    <lineage>
        <taxon>Eukaryota</taxon>
        <taxon>Fungi</taxon>
        <taxon>Dikarya</taxon>
        <taxon>Ascomycota</taxon>
        <taxon>Pezizomycotina</taxon>
        <taxon>Sordariomycetes</taxon>
        <taxon>Hypocreomycetidae</taxon>
        <taxon>Hypocreales</taxon>
        <taxon>Nectriaceae</taxon>
        <taxon>Fusarium</taxon>
        <taxon>Fusarium oxysporum species complex</taxon>
    </lineage>
</organism>
<dbReference type="Proteomes" id="UP000030703">
    <property type="component" value="Unassembled WGS sequence"/>
</dbReference>
<dbReference type="OrthoDB" id="17458at2759"/>
<evidence type="ECO:0000313" key="1">
    <source>
        <dbReference type="EMBL" id="EXK38706.1"/>
    </source>
</evidence>
<dbReference type="PANTHER" id="PTHR36839:SF1">
    <property type="entry name" value="METALLO-BETA-LACTAMASE FAMILY PROTEIN (AFU_ORTHOLOGUE AFUA_5G12770)"/>
    <property type="match status" value="1"/>
</dbReference>
<dbReference type="SUPFAM" id="SSF56281">
    <property type="entry name" value="Metallo-hydrolase/oxidoreductase"/>
    <property type="match status" value="1"/>
</dbReference>
<dbReference type="HOGENOM" id="CLU_047034_1_0_1"/>
<dbReference type="AlphaFoldDB" id="X0B0F6"/>
<dbReference type="InterPro" id="IPR036866">
    <property type="entry name" value="RibonucZ/Hydroxyglut_hydro"/>
</dbReference>
<accession>X0B0F6</accession>
<dbReference type="VEuPathDB" id="FungiDB:FOMG_06252"/>
<evidence type="ECO:0008006" key="2">
    <source>
        <dbReference type="Google" id="ProtNLM"/>
    </source>
</evidence>
<dbReference type="EMBL" id="JH659332">
    <property type="protein sequence ID" value="EXK38706.1"/>
    <property type="molecule type" value="Genomic_DNA"/>
</dbReference>
<reference evidence="1" key="2">
    <citation type="submission" date="2012-05" db="EMBL/GenBank/DDBJ databases">
        <title>Annotation of the Genome Sequence of Fusarium oxysporum f. sp. melonis 26406.</title>
        <authorList>
            <consortium name="The Broad Institute Genomics Platform"/>
            <person name="Ma L.-J."/>
            <person name="Corby-Kistler H."/>
            <person name="Broz K."/>
            <person name="Gale L.R."/>
            <person name="Jonkers W."/>
            <person name="O'Donnell K."/>
            <person name="Ploetz R."/>
            <person name="Steinberg C."/>
            <person name="Schwartz D.C."/>
            <person name="VanEtten H."/>
            <person name="Zhou S."/>
            <person name="Young S.K."/>
            <person name="Zeng Q."/>
            <person name="Gargeya S."/>
            <person name="Fitzgerald M."/>
            <person name="Abouelleil A."/>
            <person name="Alvarado L."/>
            <person name="Chapman S.B."/>
            <person name="Gainer-Dewar J."/>
            <person name="Goldberg J."/>
            <person name="Griggs A."/>
            <person name="Gujja S."/>
            <person name="Hansen M."/>
            <person name="Howarth C."/>
            <person name="Imamovic A."/>
            <person name="Ireland A."/>
            <person name="Larimer J."/>
            <person name="McCowan C."/>
            <person name="Murphy C."/>
            <person name="Pearson M."/>
            <person name="Poon T.W."/>
            <person name="Priest M."/>
            <person name="Roberts A."/>
            <person name="Saif S."/>
            <person name="Shea T."/>
            <person name="Sykes S."/>
            <person name="Wortman J."/>
            <person name="Nusbaum C."/>
            <person name="Birren B."/>
        </authorList>
    </citation>
    <scope>NUCLEOTIDE SEQUENCE</scope>
    <source>
        <strain evidence="1">26406</strain>
    </source>
</reference>
<protein>
    <recommendedName>
        <fullName evidence="2">Metallo-beta-lactamase domain-containing protein</fullName>
    </recommendedName>
</protein>
<name>X0B0F6_FUSOX</name>
<sequence length="276" mass="30479">MSFTPEPYDPITADSWLVCDTCGTQFPTSDRSTLKTCHICDDPRQFVPPSGQSFSTLGELKNKHKNEWTKCSSDENITFISSVPKLAIGQRAILIKTPEGNILWDCITLLDDETVERIKMYLSAEDKIWTTFSSPHQIFLTTLGTPILSTAKAIKLGGHFPGSMVLHYNSRLFIADTLMTTASGVGNWSVDATGESRSRPAGLNSFSFLWSIPNFIPLGVGEMARMWGILKGYEFGATHGGFMGMDIESEDVKGRVLESMKIQAGFIGDKAFEEKL</sequence>
<reference evidence="1" key="1">
    <citation type="submission" date="2012-04" db="EMBL/GenBank/DDBJ databases">
        <title>The Genome Sequence of Fusarium oxysporum melonis.</title>
        <authorList>
            <consortium name="The Broad Institute Genome Sequencing Platform"/>
            <person name="Ma L.-J."/>
            <person name="Gale L.R."/>
            <person name="Schwartz D.C."/>
            <person name="Zhou S."/>
            <person name="Corby-Kistler H."/>
            <person name="Young S.K."/>
            <person name="Zeng Q."/>
            <person name="Gargeya S."/>
            <person name="Fitzgerald M."/>
            <person name="Haas B."/>
            <person name="Abouelleil A."/>
            <person name="Alvarado L."/>
            <person name="Arachchi H.M."/>
            <person name="Berlin A."/>
            <person name="Brown A."/>
            <person name="Chapman S.B."/>
            <person name="Chen Z."/>
            <person name="Dunbar C."/>
            <person name="Freedman E."/>
            <person name="Gearin G."/>
            <person name="Goldberg J."/>
            <person name="Griggs A."/>
            <person name="Gujja S."/>
            <person name="Heiman D."/>
            <person name="Howarth C."/>
            <person name="Larson L."/>
            <person name="Lui A."/>
            <person name="MacDonald P.J.P."/>
            <person name="Montmayeur A."/>
            <person name="Murphy C."/>
            <person name="Neiman D."/>
            <person name="Pearson M."/>
            <person name="Priest M."/>
            <person name="Roberts A."/>
            <person name="Saif S."/>
            <person name="Shea T."/>
            <person name="Shenoy N."/>
            <person name="Sisk P."/>
            <person name="Stolte C."/>
            <person name="Sykes S."/>
            <person name="Wortman J."/>
            <person name="Nusbaum C."/>
            <person name="Birren B."/>
        </authorList>
    </citation>
    <scope>NUCLEOTIDE SEQUENCE</scope>
    <source>
        <strain evidence="1">26406</strain>
    </source>
</reference>
<gene>
    <name evidence="1" type="ORF">FOMG_06252</name>
</gene>
<proteinExistence type="predicted"/>